<accession>A0A9K3DAW5</accession>
<reference evidence="1 2" key="1">
    <citation type="journal article" date="2018" name="PLoS ONE">
        <title>The draft genome of Kipferlia bialata reveals reductive genome evolution in fornicate parasites.</title>
        <authorList>
            <person name="Tanifuji G."/>
            <person name="Takabayashi S."/>
            <person name="Kume K."/>
            <person name="Takagi M."/>
            <person name="Nakayama T."/>
            <person name="Kamikawa R."/>
            <person name="Inagaki Y."/>
            <person name="Hashimoto T."/>
        </authorList>
    </citation>
    <scope>NUCLEOTIDE SEQUENCE [LARGE SCALE GENOMIC DNA]</scope>
    <source>
        <strain evidence="1">NY0173</strain>
    </source>
</reference>
<sequence length="95" mass="10627">MDIRETAWPVILDGYIAIFFTGYSYPAKVGNSFDQRPYTHAEDMPEIVTGADIQMILDQSCFGSVLSSMQYMHMLEGEIDPSTVTSPQLKSLLNT</sequence>
<dbReference type="Proteomes" id="UP000265618">
    <property type="component" value="Unassembled WGS sequence"/>
</dbReference>
<protein>
    <submittedName>
        <fullName evidence="1">Uncharacterized protein</fullName>
    </submittedName>
</protein>
<keyword evidence="2" id="KW-1185">Reference proteome</keyword>
<gene>
    <name evidence="1" type="ORF">KIPB_014952</name>
</gene>
<dbReference type="EMBL" id="BDIP01008025">
    <property type="protein sequence ID" value="GIQ91610.1"/>
    <property type="molecule type" value="Genomic_DNA"/>
</dbReference>
<evidence type="ECO:0000313" key="1">
    <source>
        <dbReference type="EMBL" id="GIQ91610.1"/>
    </source>
</evidence>
<dbReference type="AlphaFoldDB" id="A0A9K3DAW5"/>
<evidence type="ECO:0000313" key="2">
    <source>
        <dbReference type="Proteomes" id="UP000265618"/>
    </source>
</evidence>
<organism evidence="1 2">
    <name type="scientific">Kipferlia bialata</name>
    <dbReference type="NCBI Taxonomy" id="797122"/>
    <lineage>
        <taxon>Eukaryota</taxon>
        <taxon>Metamonada</taxon>
        <taxon>Carpediemonas-like organisms</taxon>
        <taxon>Kipferlia</taxon>
    </lineage>
</organism>
<name>A0A9K3DAW5_9EUKA</name>
<feature type="non-terminal residue" evidence="1">
    <location>
        <position position="1"/>
    </location>
</feature>
<comment type="caution">
    <text evidence="1">The sequence shown here is derived from an EMBL/GenBank/DDBJ whole genome shotgun (WGS) entry which is preliminary data.</text>
</comment>
<proteinExistence type="predicted"/>